<sequence length="96" mass="11544">MVDHRHIAWKGKHHYPMWNLDNCACCNGERYRSCDIKYPGIITDGPNPFDNPYRMLDGKHRMQKMRSVGITKSMFYVLDWNKVYPYFKEAPWKETN</sequence>
<keyword evidence="2" id="KW-1185">Reference proteome</keyword>
<accession>A0A127KME3</accession>
<name>A0A127KME3_9CAUD</name>
<reference evidence="1 2" key="1">
    <citation type="submission" date="2016-01" db="EMBL/GenBank/DDBJ databases">
        <title>The genomic content and context of auxiliary metabolic genes in marine cyanophages.</title>
        <authorList>
            <person name="Marston M.F."/>
            <person name="Martiny J.B.H."/>
            <person name="Crummett L.T."/>
        </authorList>
    </citation>
    <scope>NUCLEOTIDE SEQUENCE [LARGE SCALE GENOMIC DNA]</scope>
    <source>
        <strain evidence="1">RW_108_0702</strain>
    </source>
</reference>
<dbReference type="KEGG" id="vg:29122735"/>
<evidence type="ECO:0000313" key="1">
    <source>
        <dbReference type="EMBL" id="AMO43237.1"/>
    </source>
</evidence>
<evidence type="ECO:0000313" key="2">
    <source>
        <dbReference type="Proteomes" id="UP000203157"/>
    </source>
</evidence>
<dbReference type="OrthoDB" id="37761at10239"/>
<dbReference type="GeneID" id="29122735"/>
<dbReference type="Proteomes" id="UP000203157">
    <property type="component" value="Segment"/>
</dbReference>
<protein>
    <submittedName>
        <fullName evidence="1">Uncharacterized protein</fullName>
    </submittedName>
</protein>
<gene>
    <name evidence="1" type="ORF">R1080702_232</name>
</gene>
<dbReference type="EMBL" id="KU594606">
    <property type="protein sequence ID" value="AMO43237.1"/>
    <property type="molecule type" value="Genomic_DNA"/>
</dbReference>
<proteinExistence type="predicted"/>
<organism evidence="1 2">
    <name type="scientific">Cyanophage S-RIM32</name>
    <dbReference type="NCBI Taxonomy" id="1278479"/>
    <lineage>
        <taxon>Viruses</taxon>
        <taxon>Duplodnaviria</taxon>
        <taxon>Heunggongvirae</taxon>
        <taxon>Uroviricota</taxon>
        <taxon>Caudoviricetes</taxon>
        <taxon>Pantevenvirales</taxon>
        <taxon>Kyanoviridae</taxon>
        <taxon>Bristolvirus</taxon>
        <taxon>Bristolvirus rhodeisland</taxon>
    </lineage>
</organism>
<dbReference type="RefSeq" id="YP_009301730.1">
    <property type="nucleotide sequence ID" value="NC_031235.1"/>
</dbReference>